<sequence>MSAAEGLNMMSDLADAADKSRQKSCNACVRSKRRCDKRTPRCTRCAEKNFSCVYQNLPRAPAPSAAGGAGAGAGVANNSSSLGRGTSSSSPPSPGFDVSGQGDPLQAMDLEDDSDGIPSFDFNTLDDHHLQQQPTPASSSYIEGGLPTLVMTEDMNSTPVPLTSSLNFGIDAANAPFDFNSVMDFINADPATGGEMQLWETPLTPVVQKTMTPELNQMNCTMWEEDMSNVCQEGSFKPWQIHEPSSRIGHLVGQVKNMHVTFAQTKQAPFLHRYLYRGTSGTPRSLMAAYTAISAYTGRTEANKDWAIRAVCEGAAEVLKGSKDTTSNPTGYEKLARTQALWLLQTIRCFDGDIALRAQAERDMVVLERWLDELEVMRDNFDEVHLLDEEAVRAKPPRSWEVWVFNECVRRTVLMGYLFTSMYEMLKGAGEQEPDPRHWMVPHRWTFSKHLWDAQSSPAFYSAWREKPLFLVNSFFVQRVAKMARPADVDDFARMFLTMNVGVEEMKHFMLEV</sequence>
<keyword evidence="3" id="KW-0805">Transcription regulation</keyword>
<dbReference type="SMART" id="SM00066">
    <property type="entry name" value="GAL4"/>
    <property type="match status" value="1"/>
</dbReference>
<keyword evidence="2" id="KW-0862">Zinc</keyword>
<feature type="region of interest" description="Disordered" evidence="6">
    <location>
        <begin position="15"/>
        <end position="35"/>
    </location>
</feature>
<keyword evidence="9" id="KW-1185">Reference proteome</keyword>
<evidence type="ECO:0000256" key="1">
    <source>
        <dbReference type="ARBA" id="ARBA00022723"/>
    </source>
</evidence>
<feature type="compositionally biased region" description="Polar residues" evidence="6">
    <location>
        <begin position="131"/>
        <end position="140"/>
    </location>
</feature>
<keyword evidence="4" id="KW-0804">Transcription</keyword>
<dbReference type="PROSITE" id="PS50048">
    <property type="entry name" value="ZN2_CY6_FUNGAL_2"/>
    <property type="match status" value="1"/>
</dbReference>
<evidence type="ECO:0000256" key="6">
    <source>
        <dbReference type="SAM" id="MobiDB-lite"/>
    </source>
</evidence>
<dbReference type="Gene3D" id="4.10.240.10">
    <property type="entry name" value="Zn(2)-C6 fungal-type DNA-binding domain"/>
    <property type="match status" value="1"/>
</dbReference>
<evidence type="ECO:0000256" key="4">
    <source>
        <dbReference type="ARBA" id="ARBA00023163"/>
    </source>
</evidence>
<evidence type="ECO:0000256" key="5">
    <source>
        <dbReference type="ARBA" id="ARBA00023242"/>
    </source>
</evidence>
<dbReference type="PANTHER" id="PTHR47660">
    <property type="entry name" value="TRANSCRIPTION FACTOR WITH C2H2 AND ZN(2)-CYS(6) DNA BINDING DOMAIN (EUROFUNG)-RELATED-RELATED"/>
    <property type="match status" value="1"/>
</dbReference>
<dbReference type="SUPFAM" id="SSF57701">
    <property type="entry name" value="Zn2/Cys6 DNA-binding domain"/>
    <property type="match status" value="1"/>
</dbReference>
<evidence type="ECO:0000256" key="3">
    <source>
        <dbReference type="ARBA" id="ARBA00023015"/>
    </source>
</evidence>
<dbReference type="Pfam" id="PF00172">
    <property type="entry name" value="Zn_clus"/>
    <property type="match status" value="1"/>
</dbReference>
<dbReference type="Proteomes" id="UP000076552">
    <property type="component" value="Unassembled WGS sequence"/>
</dbReference>
<feature type="domain" description="Zn(2)-C6 fungal-type" evidence="7">
    <location>
        <begin position="24"/>
        <end position="54"/>
    </location>
</feature>
<dbReference type="GO" id="GO:0000981">
    <property type="term" value="F:DNA-binding transcription factor activity, RNA polymerase II-specific"/>
    <property type="evidence" value="ECO:0007669"/>
    <property type="project" value="InterPro"/>
</dbReference>
<dbReference type="PANTHER" id="PTHR47660:SF3">
    <property type="entry name" value="FINGER DOMAIN PROTEIN, PUTATIVE (AFU_ORTHOLOGUE AFUA_4G03310)-RELATED"/>
    <property type="match status" value="1"/>
</dbReference>
<protein>
    <submittedName>
        <fullName evidence="8">C6 zinc finger domain-containing protein</fullName>
    </submittedName>
</protein>
<name>A0A166RNN0_9PEZI</name>
<keyword evidence="1" id="KW-0479">Metal-binding</keyword>
<dbReference type="GO" id="GO:0008270">
    <property type="term" value="F:zinc ion binding"/>
    <property type="evidence" value="ECO:0007669"/>
    <property type="project" value="InterPro"/>
</dbReference>
<dbReference type="InterPro" id="IPR001138">
    <property type="entry name" value="Zn2Cys6_DnaBD"/>
</dbReference>
<feature type="compositionally biased region" description="Low complexity" evidence="6">
    <location>
        <begin position="74"/>
        <end position="100"/>
    </location>
</feature>
<feature type="region of interest" description="Disordered" evidence="6">
    <location>
        <begin position="61"/>
        <end position="140"/>
    </location>
</feature>
<dbReference type="EMBL" id="LFIV01000105">
    <property type="protein sequence ID" value="KZL69501.1"/>
    <property type="molecule type" value="Genomic_DNA"/>
</dbReference>
<evidence type="ECO:0000313" key="8">
    <source>
        <dbReference type="EMBL" id="KZL69501.1"/>
    </source>
</evidence>
<proteinExistence type="predicted"/>
<evidence type="ECO:0000313" key="9">
    <source>
        <dbReference type="Proteomes" id="UP000076552"/>
    </source>
</evidence>
<gene>
    <name evidence="8" type="ORF">CT0861_04712</name>
</gene>
<evidence type="ECO:0000259" key="7">
    <source>
        <dbReference type="PROSITE" id="PS50048"/>
    </source>
</evidence>
<dbReference type="STRING" id="708197.A0A166RNN0"/>
<dbReference type="AlphaFoldDB" id="A0A166RNN0"/>
<accession>A0A166RNN0</accession>
<organism evidence="8 9">
    <name type="scientific">Colletotrichum tofieldiae</name>
    <dbReference type="NCBI Taxonomy" id="708197"/>
    <lineage>
        <taxon>Eukaryota</taxon>
        <taxon>Fungi</taxon>
        <taxon>Dikarya</taxon>
        <taxon>Ascomycota</taxon>
        <taxon>Pezizomycotina</taxon>
        <taxon>Sordariomycetes</taxon>
        <taxon>Hypocreomycetidae</taxon>
        <taxon>Glomerellales</taxon>
        <taxon>Glomerellaceae</taxon>
        <taxon>Colletotrichum</taxon>
        <taxon>Colletotrichum spaethianum species complex</taxon>
    </lineage>
</organism>
<comment type="caution">
    <text evidence="8">The sequence shown here is derived from an EMBL/GenBank/DDBJ whole genome shotgun (WGS) entry which is preliminary data.</text>
</comment>
<keyword evidence="5" id="KW-0539">Nucleus</keyword>
<reference evidence="8 9" key="1">
    <citation type="submission" date="2015-06" db="EMBL/GenBank/DDBJ databases">
        <title>Survival trade-offs in plant roots during colonization by closely related pathogenic and mutualistic fungi.</title>
        <authorList>
            <person name="Hacquard S."/>
            <person name="Kracher B."/>
            <person name="Hiruma K."/>
            <person name="Weinman A."/>
            <person name="Muench P."/>
            <person name="Garrido Oter R."/>
            <person name="Ver Loren van Themaat E."/>
            <person name="Dallerey J.-F."/>
            <person name="Damm U."/>
            <person name="Henrissat B."/>
            <person name="Lespinet O."/>
            <person name="Thon M."/>
            <person name="Kemen E."/>
            <person name="McHardy A.C."/>
            <person name="Schulze-Lefert P."/>
            <person name="O'Connell R.J."/>
        </authorList>
    </citation>
    <scope>NUCLEOTIDE SEQUENCE [LARGE SCALE GENOMIC DNA]</scope>
    <source>
        <strain evidence="8 9">0861</strain>
    </source>
</reference>
<dbReference type="InterPro" id="IPR036864">
    <property type="entry name" value="Zn2-C6_fun-type_DNA-bd_sf"/>
</dbReference>
<dbReference type="CDD" id="cd00067">
    <property type="entry name" value="GAL4"/>
    <property type="match status" value="1"/>
</dbReference>
<evidence type="ECO:0000256" key="2">
    <source>
        <dbReference type="ARBA" id="ARBA00022833"/>
    </source>
</evidence>